<evidence type="ECO:0000256" key="4">
    <source>
        <dbReference type="ARBA" id="ARBA00005524"/>
    </source>
</evidence>
<evidence type="ECO:0000313" key="9">
    <source>
        <dbReference type="EMBL" id="QYA34142.1"/>
    </source>
</evidence>
<dbReference type="EMBL" id="CP079957">
    <property type="protein sequence ID" value="QYA34142.1"/>
    <property type="molecule type" value="Genomic_DNA"/>
</dbReference>
<dbReference type="Pfam" id="PF10143">
    <property type="entry name" value="PhosphMutase"/>
    <property type="match status" value="1"/>
</dbReference>
<dbReference type="HAMAP" id="MF_01402_A">
    <property type="entry name" value="ApgM_A"/>
    <property type="match status" value="1"/>
</dbReference>
<dbReference type="Gene3D" id="3.40.720.10">
    <property type="entry name" value="Alkaline Phosphatase, subunit A"/>
    <property type="match status" value="2"/>
</dbReference>
<evidence type="ECO:0000256" key="6">
    <source>
        <dbReference type="ARBA" id="ARBA00023235"/>
    </source>
</evidence>
<comment type="pathway">
    <text evidence="3">Carbohydrate degradation.</text>
</comment>
<dbReference type="InterPro" id="IPR006124">
    <property type="entry name" value="Metalloenzyme"/>
</dbReference>
<dbReference type="InterPro" id="IPR023665">
    <property type="entry name" value="ApgAM_prokaryotes"/>
</dbReference>
<dbReference type="EC" id="5.4.2.12" evidence="9"/>
<dbReference type="PIRSF" id="PIRSF006392">
    <property type="entry name" value="IPGAM_arch"/>
    <property type="match status" value="1"/>
</dbReference>
<evidence type="ECO:0000256" key="3">
    <source>
        <dbReference type="ARBA" id="ARBA00004921"/>
    </source>
</evidence>
<dbReference type="Pfam" id="PF01676">
    <property type="entry name" value="Metalloenzyme"/>
    <property type="match status" value="1"/>
</dbReference>
<dbReference type="InterPro" id="IPR004456">
    <property type="entry name" value="Pglycerate_mutase_ApgM"/>
</dbReference>
<gene>
    <name evidence="9" type="ORF">KYI10_12305</name>
</gene>
<feature type="domain" description="Metalloenzyme" evidence="8">
    <location>
        <begin position="4"/>
        <end position="395"/>
    </location>
</feature>
<dbReference type="GO" id="GO:0006096">
    <property type="term" value="P:glycolytic process"/>
    <property type="evidence" value="ECO:0007669"/>
    <property type="project" value="UniProtKB-KW"/>
</dbReference>
<protein>
    <submittedName>
        <fullName evidence="9">2,3-bisphosphoglycerate-independent phosphoglycerate mutase</fullName>
        <ecNumber evidence="9">5.4.2.12</ecNumber>
    </submittedName>
</protein>
<comment type="catalytic activity">
    <reaction evidence="1">
        <text>(2R)-2-phosphoglycerate = (2R)-3-phosphoglycerate</text>
        <dbReference type="Rhea" id="RHEA:15901"/>
        <dbReference type="ChEBI" id="CHEBI:58272"/>
        <dbReference type="ChEBI" id="CHEBI:58289"/>
        <dbReference type="EC" id="5.4.2.12"/>
    </reaction>
</comment>
<dbReference type="Gene3D" id="3.30.70.2130">
    <property type="entry name" value="Metalloenzyme domain"/>
    <property type="match status" value="1"/>
</dbReference>
<dbReference type="GO" id="GO:0004619">
    <property type="term" value="F:phosphoglycerate mutase activity"/>
    <property type="evidence" value="ECO:0007669"/>
    <property type="project" value="UniProtKB-EC"/>
</dbReference>
<organism evidence="9">
    <name type="scientific">Macrococcus psychrotolerans</name>
    <dbReference type="NCBI Taxonomy" id="3039389"/>
    <lineage>
        <taxon>Bacteria</taxon>
        <taxon>Bacillati</taxon>
        <taxon>Bacillota</taxon>
        <taxon>Bacilli</taxon>
        <taxon>Bacillales</taxon>
        <taxon>Staphylococcaceae</taxon>
        <taxon>Macrococcus</taxon>
    </lineage>
</organism>
<name>A0AAT9P8S9_9STAP</name>
<dbReference type="SUPFAM" id="SSF53649">
    <property type="entry name" value="Alkaline phosphatase-like"/>
    <property type="match status" value="1"/>
</dbReference>
<keyword evidence="9" id="KW-0614">Plasmid</keyword>
<evidence type="ECO:0000256" key="7">
    <source>
        <dbReference type="SAM" id="MobiDB-lite"/>
    </source>
</evidence>
<dbReference type="GO" id="GO:0046872">
    <property type="term" value="F:metal ion binding"/>
    <property type="evidence" value="ECO:0007669"/>
    <property type="project" value="InterPro"/>
</dbReference>
<dbReference type="PANTHER" id="PTHR31209:SF0">
    <property type="entry name" value="METALLOENZYME DOMAIN-CONTAINING PROTEIN"/>
    <property type="match status" value="1"/>
</dbReference>
<dbReference type="InterPro" id="IPR017850">
    <property type="entry name" value="Alkaline_phosphatase_core_sf"/>
</dbReference>
<dbReference type="NCBIfam" id="TIGR00306">
    <property type="entry name" value="apgM"/>
    <property type="match status" value="1"/>
</dbReference>
<comment type="similarity">
    <text evidence="4">Belongs to the BPG-independent phosphoglycerate mutase family. A-PGAM subfamily.</text>
</comment>
<comment type="function">
    <text evidence="2">Catalyzes the interconversion of 2-phosphoglycerate and 3-phosphoglycerate.</text>
</comment>
<accession>A0AAT9P8S9</accession>
<dbReference type="AlphaFoldDB" id="A0AAT9P8S9"/>
<evidence type="ECO:0000259" key="8">
    <source>
        <dbReference type="Pfam" id="PF01676"/>
    </source>
</evidence>
<reference evidence="9" key="1">
    <citation type="submission" date="2021-07" db="EMBL/GenBank/DDBJ databases">
        <title>Prevalence and characterization of methicillin-resistant Macrococcus spp. in food producing animals and meat in Switzerland in 2019.</title>
        <authorList>
            <person name="Keller J.E."/>
            <person name="Schwendener S."/>
            <person name="Neuenschwander J."/>
            <person name="Overesch G."/>
            <person name="Perreten V."/>
        </authorList>
    </citation>
    <scope>NUCLEOTIDE SEQUENCE</scope>
    <source>
        <strain evidence="9">19Msa1099</strain>
        <plasmid evidence="9">p19Msa1099-1</plasmid>
    </source>
</reference>
<keyword evidence="6 9" id="KW-0413">Isomerase</keyword>
<dbReference type="NCBIfam" id="NF003104">
    <property type="entry name" value="PRK04024.1"/>
    <property type="match status" value="1"/>
</dbReference>
<evidence type="ECO:0000256" key="2">
    <source>
        <dbReference type="ARBA" id="ARBA00002315"/>
    </source>
</evidence>
<proteinExistence type="inferred from homology"/>
<feature type="region of interest" description="Disordered" evidence="7">
    <location>
        <begin position="159"/>
        <end position="179"/>
    </location>
</feature>
<feature type="compositionally biased region" description="Basic and acidic residues" evidence="7">
    <location>
        <begin position="163"/>
        <end position="179"/>
    </location>
</feature>
<evidence type="ECO:0000256" key="5">
    <source>
        <dbReference type="ARBA" id="ARBA00023152"/>
    </source>
</evidence>
<keyword evidence="5" id="KW-0324">Glycolysis</keyword>
<dbReference type="CDD" id="cd16011">
    <property type="entry name" value="iPGM_like"/>
    <property type="match status" value="1"/>
</dbReference>
<dbReference type="PANTHER" id="PTHR31209">
    <property type="entry name" value="COFACTOR-INDEPENDENT PHOSPHOGLYCERATE MUTASE"/>
    <property type="match status" value="1"/>
</dbReference>
<geneLocation type="plasmid" evidence="9">
    <name>p19Msa1099-1</name>
</geneLocation>
<evidence type="ECO:0000256" key="1">
    <source>
        <dbReference type="ARBA" id="ARBA00000370"/>
    </source>
</evidence>
<sequence length="411" mass="44911">MANKLLIAIADGLGDRPINALQNKTPLQFAKTPYLDQLAKEGVTGMMYPIGPGIPVGTDMGHLVLFGNHPSVYPGRGPIEAAGEGMDLQEGDIAFRCNFSTRIDNNVILDRRAGRIREGTKLLEQAIHNMHIEDVTVLFKAATEHRAVLILRGEGLSEQVSDTDPHAPNDGHPFHEAKPLDNSKEAMKTARILNILLEKIYQTLKVHPVNIERQNNNLLPANFIITRGAGKMTNLKPFTEQLNFKGAIIAGESTVLGIGRMSGLTPITKSSLTGNMDTNIKEKAQLAIDALKENDVVYVHIKAPDIQGHDNQPHQKAKAIELFDTLVHDIHKKTREQVYIALAADHSTPCARREHSGEAVPVLIHGSGIRTDHVTTFDEIACATGGLSTLTGNEFISLLLDYIEKTVKLGN</sequence>
<dbReference type="InterPro" id="IPR042253">
    <property type="entry name" value="Pglycerate_mutase_ApgM_sf"/>
</dbReference>